<evidence type="ECO:0000256" key="3">
    <source>
        <dbReference type="ARBA" id="ARBA00022723"/>
    </source>
</evidence>
<reference evidence="11 12" key="1">
    <citation type="submission" date="2018-08" db="EMBL/GenBank/DDBJ databases">
        <title>Horizontal acquisition of hydrogen conversion ability and other habitat adaptations in Hydrogenovibrio crunogenus strains.</title>
        <authorList>
            <person name="Gonnella G."/>
            <person name="Adam N."/>
            <person name="Perner M."/>
        </authorList>
    </citation>
    <scope>NUCLEOTIDE SEQUENCE [LARGE SCALE GENOMIC DNA]</scope>
    <source>
        <strain evidence="11 12">SP-41</strain>
    </source>
</reference>
<keyword evidence="4 9" id="KW-0408">Iron</keyword>
<keyword evidence="7 9" id="KW-0627">Porphyrin biosynthesis</keyword>
<dbReference type="Pfam" id="PF00762">
    <property type="entry name" value="Ferrochelatase"/>
    <property type="match status" value="1"/>
</dbReference>
<feature type="binding site" evidence="9">
    <location>
        <position position="295"/>
    </location>
    <ligand>
        <name>Fe(2+)</name>
        <dbReference type="ChEBI" id="CHEBI:29033"/>
    </ligand>
</feature>
<dbReference type="SUPFAM" id="SSF53800">
    <property type="entry name" value="Chelatase"/>
    <property type="match status" value="1"/>
</dbReference>
<dbReference type="PANTHER" id="PTHR11108:SF1">
    <property type="entry name" value="FERROCHELATASE, MITOCHONDRIAL"/>
    <property type="match status" value="1"/>
</dbReference>
<evidence type="ECO:0000256" key="6">
    <source>
        <dbReference type="ARBA" id="ARBA00023239"/>
    </source>
</evidence>
<dbReference type="InterPro" id="IPR033644">
    <property type="entry name" value="Ferrochelatase_C"/>
</dbReference>
<keyword evidence="12" id="KW-1185">Reference proteome</keyword>
<dbReference type="PROSITE" id="PS00534">
    <property type="entry name" value="FERROCHELATASE"/>
    <property type="match status" value="1"/>
</dbReference>
<dbReference type="InterPro" id="IPR019772">
    <property type="entry name" value="Ferrochelatase_AS"/>
</dbReference>
<dbReference type="PANTHER" id="PTHR11108">
    <property type="entry name" value="FERROCHELATASE"/>
    <property type="match status" value="1"/>
</dbReference>
<proteinExistence type="inferred from homology"/>
<protein>
    <recommendedName>
        <fullName evidence="9 10">Ferrochelatase</fullName>
        <ecNumber evidence="9 10">4.98.1.1</ecNumber>
    </recommendedName>
    <alternativeName>
        <fullName evidence="9">Heme synthase</fullName>
    </alternativeName>
    <alternativeName>
        <fullName evidence="9">Protoheme ferro-lyase</fullName>
    </alternativeName>
</protein>
<keyword evidence="6 9" id="KW-0456">Lyase</keyword>
<evidence type="ECO:0000256" key="4">
    <source>
        <dbReference type="ARBA" id="ARBA00023004"/>
    </source>
</evidence>
<dbReference type="RefSeq" id="WP_135796487.1">
    <property type="nucleotide sequence ID" value="NZ_CP032096.1"/>
</dbReference>
<evidence type="ECO:0000313" key="11">
    <source>
        <dbReference type="EMBL" id="QBZ83905.1"/>
    </source>
</evidence>
<dbReference type="GO" id="GO:0004325">
    <property type="term" value="F:ferrochelatase activity"/>
    <property type="evidence" value="ECO:0007669"/>
    <property type="project" value="UniProtKB-UniRule"/>
</dbReference>
<evidence type="ECO:0000256" key="1">
    <source>
        <dbReference type="ARBA" id="ARBA00007718"/>
    </source>
</evidence>
<gene>
    <name evidence="9 11" type="primary">hemH</name>
    <name evidence="11" type="ORF">GHNINEIG_01974</name>
</gene>
<comment type="subcellular location">
    <subcellularLocation>
        <location evidence="9 10">Cytoplasm</location>
    </subcellularLocation>
</comment>
<evidence type="ECO:0000256" key="2">
    <source>
        <dbReference type="ARBA" id="ARBA00022490"/>
    </source>
</evidence>
<dbReference type="CDD" id="cd03411">
    <property type="entry name" value="Ferrochelatase_N"/>
    <property type="match status" value="1"/>
</dbReference>
<dbReference type="GO" id="GO:0006783">
    <property type="term" value="P:heme biosynthetic process"/>
    <property type="evidence" value="ECO:0007669"/>
    <property type="project" value="UniProtKB-UniRule"/>
</dbReference>
<dbReference type="FunFam" id="3.40.50.1400:FF:000002">
    <property type="entry name" value="Ferrochelatase"/>
    <property type="match status" value="1"/>
</dbReference>
<comment type="similarity">
    <text evidence="1 9 10">Belongs to the ferrochelatase family.</text>
</comment>
<dbReference type="InterPro" id="IPR033659">
    <property type="entry name" value="Ferrochelatase_N"/>
</dbReference>
<sequence>MEYKNYTAYQHGSEPAVGVLITNLGTPDAPTKEALRPYLKEFLMDPRVVEPPPARWLWKMILNLIILNTRPAKSAEAYQEVWGKYGDGSPLLDISNRQLADIEEKVRAHFSGRVEFALGMRYGNPSIADALKSLQDRNVQRLIVVPLYPQYAGATTASTFDAVSAELQQWRWIPELRFVRNYHKHPGYIKALANSIREHQAEHGKPDLLVMSYHGIPQRYFDNGDPYPCECRATSRLVAEELGLSSDEYMVTFQSLFGKEEWVKPYTDATLKGLPDKGVKHLQVICPGFSADCLETIEEIDQENREYFEEAGGEKFSYIPALNDRDDHTTALTQIILQQTRGWPERDGFDAEADKEERALQAKLADQLEKKLSDEFGQ</sequence>
<feature type="binding site" evidence="9">
    <location>
        <position position="214"/>
    </location>
    <ligand>
        <name>Fe(2+)</name>
        <dbReference type="ChEBI" id="CHEBI:29033"/>
    </ligand>
</feature>
<evidence type="ECO:0000256" key="5">
    <source>
        <dbReference type="ARBA" id="ARBA00023133"/>
    </source>
</evidence>
<evidence type="ECO:0000256" key="9">
    <source>
        <dbReference type="HAMAP-Rule" id="MF_00323"/>
    </source>
</evidence>
<accession>A0A4P7P218</accession>
<comment type="catalytic activity">
    <reaction evidence="8">
        <text>Fe-coproporphyrin III + 2 H(+) = coproporphyrin III + Fe(2+)</text>
        <dbReference type="Rhea" id="RHEA:49572"/>
        <dbReference type="ChEBI" id="CHEBI:15378"/>
        <dbReference type="ChEBI" id="CHEBI:29033"/>
        <dbReference type="ChEBI" id="CHEBI:68438"/>
        <dbReference type="ChEBI" id="CHEBI:131725"/>
        <dbReference type="EC" id="4.99.1.9"/>
    </reaction>
    <physiologicalReaction direction="right-to-left" evidence="8">
        <dbReference type="Rhea" id="RHEA:49574"/>
    </physiologicalReaction>
</comment>
<dbReference type="EMBL" id="CP032096">
    <property type="protein sequence ID" value="QBZ83905.1"/>
    <property type="molecule type" value="Genomic_DNA"/>
</dbReference>
<dbReference type="Proteomes" id="UP000296201">
    <property type="component" value="Chromosome"/>
</dbReference>
<comment type="catalytic activity">
    <reaction evidence="9 10">
        <text>heme b + 2 H(+) = protoporphyrin IX + Fe(2+)</text>
        <dbReference type="Rhea" id="RHEA:22584"/>
        <dbReference type="ChEBI" id="CHEBI:15378"/>
        <dbReference type="ChEBI" id="CHEBI:29033"/>
        <dbReference type="ChEBI" id="CHEBI:57306"/>
        <dbReference type="ChEBI" id="CHEBI:60344"/>
        <dbReference type="EC" id="4.98.1.1"/>
    </reaction>
</comment>
<dbReference type="GO" id="GO:0005737">
    <property type="term" value="C:cytoplasm"/>
    <property type="evidence" value="ECO:0007669"/>
    <property type="project" value="UniProtKB-SubCell"/>
</dbReference>
<dbReference type="UniPathway" id="UPA00252">
    <property type="reaction ID" value="UER00325"/>
</dbReference>
<dbReference type="GO" id="GO:0046872">
    <property type="term" value="F:metal ion binding"/>
    <property type="evidence" value="ECO:0007669"/>
    <property type="project" value="UniProtKB-KW"/>
</dbReference>
<comment type="pathway">
    <text evidence="9 10">Porphyrin-containing compound metabolism; protoheme biosynthesis; protoheme from protoporphyrin-IX: step 1/1.</text>
</comment>
<dbReference type="InterPro" id="IPR001015">
    <property type="entry name" value="Ferrochelatase"/>
</dbReference>
<keyword evidence="2 9" id="KW-0963">Cytoplasm</keyword>
<evidence type="ECO:0000256" key="8">
    <source>
        <dbReference type="ARBA" id="ARBA00024536"/>
    </source>
</evidence>
<dbReference type="CDD" id="cd00419">
    <property type="entry name" value="Ferrochelatase_C"/>
    <property type="match status" value="1"/>
</dbReference>
<evidence type="ECO:0000256" key="10">
    <source>
        <dbReference type="RuleBase" id="RU000607"/>
    </source>
</evidence>
<dbReference type="HAMAP" id="MF_00323">
    <property type="entry name" value="Ferrochelatase"/>
    <property type="match status" value="1"/>
</dbReference>
<dbReference type="EC" id="4.98.1.1" evidence="9 10"/>
<name>A0A4P7P218_9GAMM</name>
<dbReference type="AlphaFoldDB" id="A0A4P7P218"/>
<keyword evidence="3 9" id="KW-0479">Metal-binding</keyword>
<dbReference type="NCBIfam" id="TIGR00109">
    <property type="entry name" value="hemH"/>
    <property type="match status" value="1"/>
</dbReference>
<dbReference type="OrthoDB" id="9809741at2"/>
<evidence type="ECO:0000256" key="7">
    <source>
        <dbReference type="ARBA" id="ARBA00023244"/>
    </source>
</evidence>
<organism evidence="11 12">
    <name type="scientific">Hydrogenovibrio crunogenus</name>
    <dbReference type="NCBI Taxonomy" id="39765"/>
    <lineage>
        <taxon>Bacteria</taxon>
        <taxon>Pseudomonadati</taxon>
        <taxon>Pseudomonadota</taxon>
        <taxon>Gammaproteobacteria</taxon>
        <taxon>Thiotrichales</taxon>
        <taxon>Piscirickettsiaceae</taxon>
        <taxon>Hydrogenovibrio</taxon>
    </lineage>
</organism>
<dbReference type="Gene3D" id="3.40.50.1400">
    <property type="match status" value="2"/>
</dbReference>
<evidence type="ECO:0000313" key="12">
    <source>
        <dbReference type="Proteomes" id="UP000296201"/>
    </source>
</evidence>
<keyword evidence="5 9" id="KW-0350">Heme biosynthesis</keyword>
<comment type="function">
    <text evidence="9 10">Catalyzes the ferrous insertion into protoporphyrin IX.</text>
</comment>